<proteinExistence type="predicted"/>
<protein>
    <submittedName>
        <fullName evidence="2">Uncharacterized protein</fullName>
    </submittedName>
</protein>
<dbReference type="AlphaFoldDB" id="E6TUH6"/>
<evidence type="ECO:0000313" key="3">
    <source>
        <dbReference type="Proteomes" id="UP000001401"/>
    </source>
</evidence>
<dbReference type="Gene3D" id="1.20.120.20">
    <property type="entry name" value="Apolipoprotein"/>
    <property type="match status" value="1"/>
</dbReference>
<evidence type="ECO:0000313" key="2">
    <source>
        <dbReference type="EMBL" id="ADU29732.1"/>
    </source>
</evidence>
<dbReference type="EMBL" id="CP002394">
    <property type="protein sequence ID" value="ADU29732.1"/>
    <property type="molecule type" value="Genomic_DNA"/>
</dbReference>
<dbReference type="Proteomes" id="UP000001401">
    <property type="component" value="Chromosome"/>
</dbReference>
<dbReference type="RefSeq" id="WP_013488069.1">
    <property type="nucleotide sequence ID" value="NC_014829.1"/>
</dbReference>
<accession>E6TUH6</accession>
<name>E6TUH6_EVAC2</name>
<sequence precursor="true">MKKTSTFILGTVAGASIVSGALVFYNDRERSIPLSSSNINQYKEIIRNRCINLKEEIQELLEMKEEIHELALTYMKDKLPVIQEKLQSIINSVQPSIEDAFHYIQEKIKPLVEKLVAKVKELVNRNNPQTVH</sequence>
<keyword evidence="1" id="KW-0175">Coiled coil</keyword>
<dbReference type="HOGENOM" id="CLU_1912820_0_0_9"/>
<gene>
    <name evidence="2" type="ordered locus">Bcell_1469</name>
</gene>
<keyword evidence="3" id="KW-1185">Reference proteome</keyword>
<evidence type="ECO:0000256" key="1">
    <source>
        <dbReference type="SAM" id="Coils"/>
    </source>
</evidence>
<organism evidence="2 3">
    <name type="scientific">Evansella cellulosilytica (strain ATCC 21833 / DSM 2522 / FERM P-1141 / JCM 9156 / N-4)</name>
    <name type="common">Bacillus cellulosilyticus</name>
    <dbReference type="NCBI Taxonomy" id="649639"/>
    <lineage>
        <taxon>Bacteria</taxon>
        <taxon>Bacillati</taxon>
        <taxon>Bacillota</taxon>
        <taxon>Bacilli</taxon>
        <taxon>Bacillales</taxon>
        <taxon>Bacillaceae</taxon>
        <taxon>Evansella</taxon>
    </lineage>
</organism>
<reference evidence="2 3" key="1">
    <citation type="submission" date="2010-12" db="EMBL/GenBank/DDBJ databases">
        <title>Complete sequence of Bacillus cellulosilyticus DSM 2522.</title>
        <authorList>
            <consortium name="US DOE Joint Genome Institute"/>
            <person name="Lucas S."/>
            <person name="Copeland A."/>
            <person name="Lapidus A."/>
            <person name="Cheng J.-F."/>
            <person name="Bruce D."/>
            <person name="Goodwin L."/>
            <person name="Pitluck S."/>
            <person name="Chertkov O."/>
            <person name="Detter J.C."/>
            <person name="Han C."/>
            <person name="Tapia R."/>
            <person name="Land M."/>
            <person name="Hauser L."/>
            <person name="Jeffries C."/>
            <person name="Kyrpides N."/>
            <person name="Ivanova N."/>
            <person name="Mikhailova N."/>
            <person name="Brumm P."/>
            <person name="Mead D."/>
            <person name="Woyke T."/>
        </authorList>
    </citation>
    <scope>NUCLEOTIDE SEQUENCE [LARGE SCALE GENOMIC DNA]</scope>
    <source>
        <strain evidence="3">ATCC 21833 / DSM 2522 / FERM P-1141 / JCM 9156 / N-4</strain>
    </source>
</reference>
<dbReference type="KEGG" id="bco:Bcell_1469"/>
<feature type="coiled-coil region" evidence="1">
    <location>
        <begin position="43"/>
        <end position="73"/>
    </location>
</feature>